<dbReference type="InterPro" id="IPR018649">
    <property type="entry name" value="SHOCT"/>
</dbReference>
<evidence type="ECO:0000313" key="3">
    <source>
        <dbReference type="EMBL" id="SOE66590.1"/>
    </source>
</evidence>
<accession>A0A7Z7I776</accession>
<evidence type="ECO:0000256" key="1">
    <source>
        <dbReference type="SAM" id="MobiDB-lite"/>
    </source>
</evidence>
<dbReference type="EMBL" id="OCSU01000001">
    <property type="protein sequence ID" value="SOE66590.1"/>
    <property type="molecule type" value="Genomic_DNA"/>
</dbReference>
<dbReference type="Pfam" id="PF09851">
    <property type="entry name" value="SHOCT"/>
    <property type="match status" value="1"/>
</dbReference>
<dbReference type="RefSeq" id="WP_062638618.1">
    <property type="nucleotide sequence ID" value="NZ_FCOG02000036.1"/>
</dbReference>
<keyword evidence="4" id="KW-1185">Reference proteome</keyword>
<proteinExistence type="predicted"/>
<evidence type="ECO:0000313" key="4">
    <source>
        <dbReference type="Proteomes" id="UP000219522"/>
    </source>
</evidence>
<gene>
    <name evidence="3" type="ORF">SAMN05446927_3099</name>
</gene>
<protein>
    <submittedName>
        <fullName evidence="3">Short C-terminal domain-containing protein</fullName>
    </submittedName>
</protein>
<comment type="caution">
    <text evidence="3">The sequence shown here is derived from an EMBL/GenBank/DDBJ whole genome shotgun (WGS) entry which is preliminary data.</text>
</comment>
<dbReference type="Proteomes" id="UP000219522">
    <property type="component" value="Unassembled WGS sequence"/>
</dbReference>
<feature type="region of interest" description="Disordered" evidence="1">
    <location>
        <begin position="93"/>
        <end position="139"/>
    </location>
</feature>
<feature type="compositionally biased region" description="Polar residues" evidence="1">
    <location>
        <begin position="95"/>
        <end position="117"/>
    </location>
</feature>
<reference evidence="3 4" key="1">
    <citation type="submission" date="2017-09" db="EMBL/GenBank/DDBJ databases">
        <authorList>
            <person name="Varghese N."/>
            <person name="Submissions S."/>
        </authorList>
    </citation>
    <scope>NUCLEOTIDE SEQUENCE [LARGE SCALE GENOMIC DNA]</scope>
    <source>
        <strain evidence="3 4">OK806</strain>
    </source>
</reference>
<sequence>MRKLTPAGQQLIEEVAQRHGLSTDAVMSMLESVIRGNGSMAQFNHSEFGGSGQWMQGGMTMVSDMFDNYLKDRVHGLCSELSRLVATQPDLIHSGSFQSQSRGTQQQGNDSGGQRYQPSAGHGGSNQQQTEAGPVGPVGPVSLFVEAAPGISGDWWPADLGRPNSTGAQNDVRYAFFVQPRRLAIEVNGKVTVYDTLDHQINGFSQQQSRGASLTFGSQHGLVAVAGLPIVSVDGVPQPASSPQQEQPVGIQSDAREADVFATIEKLAQLHAKGILSDEEFAAKKAELLSRL</sequence>
<organism evidence="3 4">
    <name type="scientific">Caballeronia arationis</name>
    <dbReference type="NCBI Taxonomy" id="1777142"/>
    <lineage>
        <taxon>Bacteria</taxon>
        <taxon>Pseudomonadati</taxon>
        <taxon>Pseudomonadota</taxon>
        <taxon>Betaproteobacteria</taxon>
        <taxon>Burkholderiales</taxon>
        <taxon>Burkholderiaceae</taxon>
        <taxon>Caballeronia</taxon>
    </lineage>
</organism>
<evidence type="ECO:0000259" key="2">
    <source>
        <dbReference type="Pfam" id="PF09851"/>
    </source>
</evidence>
<feature type="domain" description="SHOCT" evidence="2">
    <location>
        <begin position="263"/>
        <end position="289"/>
    </location>
</feature>
<dbReference type="AlphaFoldDB" id="A0A7Z7I776"/>
<dbReference type="OrthoDB" id="1778949at2"/>
<name>A0A7Z7I776_9BURK</name>